<evidence type="ECO:0000313" key="6">
    <source>
        <dbReference type="EMBL" id="GEA86818.1"/>
    </source>
</evidence>
<dbReference type="InterPro" id="IPR046335">
    <property type="entry name" value="LacI/GalR-like_sensor"/>
</dbReference>
<dbReference type="SMART" id="SM00354">
    <property type="entry name" value="HTH_LACI"/>
    <property type="match status" value="1"/>
</dbReference>
<dbReference type="InterPro" id="IPR010982">
    <property type="entry name" value="Lambda_DNA-bd_dom_sf"/>
</dbReference>
<dbReference type="InterPro" id="IPR000843">
    <property type="entry name" value="HTH_LacI"/>
</dbReference>
<evidence type="ECO:0000259" key="5">
    <source>
        <dbReference type="PROSITE" id="PS50932"/>
    </source>
</evidence>
<organism evidence="6 7">
    <name type="scientific">Cellulomonas cellasea</name>
    <dbReference type="NCBI Taxonomy" id="43670"/>
    <lineage>
        <taxon>Bacteria</taxon>
        <taxon>Bacillati</taxon>
        <taxon>Actinomycetota</taxon>
        <taxon>Actinomycetes</taxon>
        <taxon>Micrococcales</taxon>
        <taxon>Cellulomonadaceae</taxon>
        <taxon>Cellulomonas</taxon>
    </lineage>
</organism>
<dbReference type="SUPFAM" id="SSF47413">
    <property type="entry name" value="lambda repressor-like DNA-binding domains"/>
    <property type="match status" value="1"/>
</dbReference>
<dbReference type="GO" id="GO:0003700">
    <property type="term" value="F:DNA-binding transcription factor activity"/>
    <property type="evidence" value="ECO:0007669"/>
    <property type="project" value="TreeGrafter"/>
</dbReference>
<evidence type="ECO:0000313" key="7">
    <source>
        <dbReference type="Proteomes" id="UP000317046"/>
    </source>
</evidence>
<dbReference type="Gene3D" id="1.10.260.40">
    <property type="entry name" value="lambda repressor-like DNA-binding domains"/>
    <property type="match status" value="1"/>
</dbReference>
<dbReference type="PROSITE" id="PS50932">
    <property type="entry name" value="HTH_LACI_2"/>
    <property type="match status" value="1"/>
</dbReference>
<gene>
    <name evidence="6" type="ORF">CCE01nite_07670</name>
</gene>
<dbReference type="EMBL" id="BJLR01000009">
    <property type="protein sequence ID" value="GEA86818.1"/>
    <property type="molecule type" value="Genomic_DNA"/>
</dbReference>
<evidence type="ECO:0000256" key="3">
    <source>
        <dbReference type="ARBA" id="ARBA00023163"/>
    </source>
</evidence>
<reference evidence="6" key="1">
    <citation type="submission" date="2019-06" db="EMBL/GenBank/DDBJ databases">
        <title>Whole genome shotgun sequence of Cellulomonas cellasea NBRC 3753.</title>
        <authorList>
            <person name="Hosoyama A."/>
            <person name="Uohara A."/>
            <person name="Ohji S."/>
            <person name="Ichikawa N."/>
        </authorList>
    </citation>
    <scope>NUCLEOTIDE SEQUENCE [LARGE SCALE GENOMIC DNA]</scope>
    <source>
        <strain evidence="6">NBRC 3753</strain>
    </source>
</reference>
<dbReference type="PANTHER" id="PTHR30146">
    <property type="entry name" value="LACI-RELATED TRANSCRIPTIONAL REPRESSOR"/>
    <property type="match status" value="1"/>
</dbReference>
<dbReference type="InterPro" id="IPR028082">
    <property type="entry name" value="Peripla_BP_I"/>
</dbReference>
<feature type="domain" description="HTH lacI-type" evidence="5">
    <location>
        <begin position="48"/>
        <end position="103"/>
    </location>
</feature>
<dbReference type="CDD" id="cd01392">
    <property type="entry name" value="HTH_LacI"/>
    <property type="match status" value="1"/>
</dbReference>
<feature type="region of interest" description="Disordered" evidence="4">
    <location>
        <begin position="1"/>
        <end position="45"/>
    </location>
</feature>
<keyword evidence="3" id="KW-0804">Transcription</keyword>
<sequence length="395" mass="40570">MRTPRTDPSGPGARATATAARDPGPSGATAATYPGPHDGEPGGAVGRVTLQTVAEKVGVSRMTVSNAFSRPDQLSAELRRTILAAADELGYVGPDPAARALARGTTGAVGVLLTESIGTAFQDEIATGFFGALAEELAPTGLALALLPSTGSAAMIPARDIPMDGALVYSCAGDTQALDWLVKRRLPLVFVDQQPLPGSGSVLLDDVGGARLGAEHVLALGHRSVALLTQGYGGTQGLVEPEQAGTTYVDTARVEGWLSVLRPAGVQVSAAQVPGNTEPDAYEGARLLLDTPDRPTAVLCFSDLMALGVVHAAQDLGLRVPDDVSVVGFDDSALASRMRPALTTVRQDLTAKGRAAAGALTRAIERSRAGEPAEPESVVLPTELVVRRSTARPPA</sequence>
<dbReference type="Pfam" id="PF13377">
    <property type="entry name" value="Peripla_BP_3"/>
    <property type="match status" value="1"/>
</dbReference>
<dbReference type="Proteomes" id="UP000317046">
    <property type="component" value="Unassembled WGS sequence"/>
</dbReference>
<keyword evidence="2" id="KW-0238">DNA-binding</keyword>
<dbReference type="GO" id="GO:0000976">
    <property type="term" value="F:transcription cis-regulatory region binding"/>
    <property type="evidence" value="ECO:0007669"/>
    <property type="project" value="TreeGrafter"/>
</dbReference>
<protein>
    <submittedName>
        <fullName evidence="6">Transcriptional regulator</fullName>
    </submittedName>
</protein>
<dbReference type="Gene3D" id="3.40.50.2300">
    <property type="match status" value="2"/>
</dbReference>
<accession>A0A4Y3KVD5</accession>
<dbReference type="SUPFAM" id="SSF53822">
    <property type="entry name" value="Periplasmic binding protein-like I"/>
    <property type="match status" value="1"/>
</dbReference>
<dbReference type="CDD" id="cd06279">
    <property type="entry name" value="PBP1_LacI-like"/>
    <property type="match status" value="1"/>
</dbReference>
<dbReference type="AlphaFoldDB" id="A0A4Y3KVD5"/>
<proteinExistence type="predicted"/>
<comment type="caution">
    <text evidence="6">The sequence shown here is derived from an EMBL/GenBank/DDBJ whole genome shotgun (WGS) entry which is preliminary data.</text>
</comment>
<evidence type="ECO:0000256" key="4">
    <source>
        <dbReference type="SAM" id="MobiDB-lite"/>
    </source>
</evidence>
<name>A0A4Y3KVD5_9CELL</name>
<keyword evidence="1" id="KW-0805">Transcription regulation</keyword>
<evidence type="ECO:0000256" key="1">
    <source>
        <dbReference type="ARBA" id="ARBA00023015"/>
    </source>
</evidence>
<keyword evidence="7" id="KW-1185">Reference proteome</keyword>
<dbReference type="PANTHER" id="PTHR30146:SF138">
    <property type="entry name" value="TRANSCRIPTIONAL REGULATORY PROTEIN"/>
    <property type="match status" value="1"/>
</dbReference>
<evidence type="ECO:0000256" key="2">
    <source>
        <dbReference type="ARBA" id="ARBA00023125"/>
    </source>
</evidence>
<dbReference type="Pfam" id="PF00356">
    <property type="entry name" value="LacI"/>
    <property type="match status" value="1"/>
</dbReference>